<dbReference type="AlphaFoldDB" id="A0A1M5J437"/>
<protein>
    <submittedName>
        <fullName evidence="2">DinB superfamily protein</fullName>
    </submittedName>
</protein>
<feature type="domain" description="DinB-like" evidence="1">
    <location>
        <begin position="24"/>
        <end position="173"/>
    </location>
</feature>
<dbReference type="InterPro" id="IPR024775">
    <property type="entry name" value="DinB-like"/>
</dbReference>
<sequence length="185" mass="22104">MQSEKILESLMEKTKQIITKVEPLKEYDLQTLTWRENRDSWTILECLEHLNLYGEYYLPEFGYCIKNSKNKNDEYFKSGYLGNYFSITMLPKGKINKMKTFKGKNPIDLKLDKIVIDNFINQQIIFLELLNQARYVSLNKTKVKISISRFIRLKLGDTLQFYCNHIIRHINQIEKIEFEMKNVNT</sequence>
<evidence type="ECO:0000313" key="3">
    <source>
        <dbReference type="Proteomes" id="UP000184020"/>
    </source>
</evidence>
<reference evidence="3" key="1">
    <citation type="submission" date="2016-11" db="EMBL/GenBank/DDBJ databases">
        <authorList>
            <person name="Varghese N."/>
            <person name="Submissions S."/>
        </authorList>
    </citation>
    <scope>NUCLEOTIDE SEQUENCE [LARGE SCALE GENOMIC DNA]</scope>
    <source>
        <strain evidence="3">DSM 17659</strain>
    </source>
</reference>
<dbReference type="InterPro" id="IPR034660">
    <property type="entry name" value="DinB/YfiT-like"/>
</dbReference>
<dbReference type="Gene3D" id="1.20.120.450">
    <property type="entry name" value="dinb family like domain"/>
    <property type="match status" value="1"/>
</dbReference>
<dbReference type="STRING" id="229205.SAMN05444372_10534"/>
<proteinExistence type="predicted"/>
<dbReference type="SUPFAM" id="SSF109854">
    <property type="entry name" value="DinB/YfiT-like putative metalloenzymes"/>
    <property type="match status" value="1"/>
</dbReference>
<evidence type="ECO:0000313" key="2">
    <source>
        <dbReference type="EMBL" id="SHG35367.1"/>
    </source>
</evidence>
<dbReference type="EMBL" id="FQWF01000005">
    <property type="protein sequence ID" value="SHG35367.1"/>
    <property type="molecule type" value="Genomic_DNA"/>
</dbReference>
<dbReference type="Proteomes" id="UP000184020">
    <property type="component" value="Unassembled WGS sequence"/>
</dbReference>
<accession>A0A1M5J437</accession>
<dbReference type="RefSeq" id="WP_073018312.1">
    <property type="nucleotide sequence ID" value="NZ_FQWF01000005.1"/>
</dbReference>
<evidence type="ECO:0000259" key="1">
    <source>
        <dbReference type="Pfam" id="PF12867"/>
    </source>
</evidence>
<name>A0A1M5J437_9FLAO</name>
<dbReference type="OrthoDB" id="1524454at2"/>
<gene>
    <name evidence="2" type="ORF">SAMN05444372_10534</name>
</gene>
<dbReference type="Pfam" id="PF12867">
    <property type="entry name" value="DinB_2"/>
    <property type="match status" value="1"/>
</dbReference>
<keyword evidence="3" id="KW-1185">Reference proteome</keyword>
<organism evidence="2 3">
    <name type="scientific">Flavobacterium micromati</name>
    <dbReference type="NCBI Taxonomy" id="229205"/>
    <lineage>
        <taxon>Bacteria</taxon>
        <taxon>Pseudomonadati</taxon>
        <taxon>Bacteroidota</taxon>
        <taxon>Flavobacteriia</taxon>
        <taxon>Flavobacteriales</taxon>
        <taxon>Flavobacteriaceae</taxon>
        <taxon>Flavobacterium</taxon>
    </lineage>
</organism>